<feature type="domain" description="INO80 complex subunit B-like conserved region" evidence="4">
    <location>
        <begin position="1148"/>
        <end position="1233"/>
    </location>
</feature>
<feature type="compositionally biased region" description="Basic and acidic residues" evidence="3">
    <location>
        <begin position="1184"/>
        <end position="1203"/>
    </location>
</feature>
<reference evidence="5" key="2">
    <citation type="submission" date="2021-03" db="UniProtKB">
        <authorList>
            <consortium name="EnsemblPlants"/>
        </authorList>
    </citation>
    <scope>IDENTIFICATION</scope>
</reference>
<feature type="compositionally biased region" description="Polar residues" evidence="3">
    <location>
        <begin position="554"/>
        <end position="568"/>
    </location>
</feature>
<feature type="region of interest" description="Disordered" evidence="3">
    <location>
        <begin position="376"/>
        <end position="474"/>
    </location>
</feature>
<keyword evidence="1" id="KW-0802">TPR repeat</keyword>
<evidence type="ECO:0000313" key="5">
    <source>
        <dbReference type="EnsemblPlants" id="cds.evm.model.06.1865"/>
    </source>
</evidence>
<dbReference type="InterPro" id="IPR019734">
    <property type="entry name" value="TPR_rpt"/>
</dbReference>
<feature type="compositionally biased region" description="Acidic residues" evidence="3">
    <location>
        <begin position="1007"/>
        <end position="1017"/>
    </location>
</feature>
<dbReference type="SMART" id="SM00612">
    <property type="entry name" value="Kelch"/>
    <property type="match status" value="3"/>
</dbReference>
<dbReference type="SMART" id="SM00028">
    <property type="entry name" value="TPR"/>
    <property type="match status" value="3"/>
</dbReference>
<evidence type="ECO:0000256" key="2">
    <source>
        <dbReference type="SAM" id="Coils"/>
    </source>
</evidence>
<dbReference type="InterPro" id="IPR006652">
    <property type="entry name" value="Kelch_1"/>
</dbReference>
<dbReference type="GO" id="GO:0031011">
    <property type="term" value="C:Ino80 complex"/>
    <property type="evidence" value="ECO:0007669"/>
    <property type="project" value="InterPro"/>
</dbReference>
<feature type="region of interest" description="Disordered" evidence="3">
    <location>
        <begin position="1038"/>
        <end position="1097"/>
    </location>
</feature>
<dbReference type="Pfam" id="PF13877">
    <property type="entry name" value="RPAP3_C"/>
    <property type="match status" value="1"/>
</dbReference>
<dbReference type="Proteomes" id="UP000596661">
    <property type="component" value="Chromosome 6"/>
</dbReference>
<feature type="compositionally biased region" description="Basic and acidic residues" evidence="3">
    <location>
        <begin position="823"/>
        <end position="833"/>
    </location>
</feature>
<accession>A0A803PW86</accession>
<organism evidence="5 6">
    <name type="scientific">Cannabis sativa</name>
    <name type="common">Hemp</name>
    <name type="synonym">Marijuana</name>
    <dbReference type="NCBI Taxonomy" id="3483"/>
    <lineage>
        <taxon>Eukaryota</taxon>
        <taxon>Viridiplantae</taxon>
        <taxon>Streptophyta</taxon>
        <taxon>Embryophyta</taxon>
        <taxon>Tracheophyta</taxon>
        <taxon>Spermatophyta</taxon>
        <taxon>Magnoliopsida</taxon>
        <taxon>eudicotyledons</taxon>
        <taxon>Gunneridae</taxon>
        <taxon>Pentapetalae</taxon>
        <taxon>rosids</taxon>
        <taxon>fabids</taxon>
        <taxon>Rosales</taxon>
        <taxon>Cannabaceae</taxon>
        <taxon>Cannabis</taxon>
    </lineage>
</organism>
<dbReference type="PROSITE" id="PS50005">
    <property type="entry name" value="TPR"/>
    <property type="match status" value="1"/>
</dbReference>
<feature type="repeat" description="TPR" evidence="1">
    <location>
        <begin position="1363"/>
        <end position="1396"/>
    </location>
</feature>
<dbReference type="PANTHER" id="PTHR47329">
    <property type="entry name" value="OS05G0129900 PROTEIN"/>
    <property type="match status" value="1"/>
</dbReference>
<evidence type="ECO:0000313" key="6">
    <source>
        <dbReference type="Proteomes" id="UP000596661"/>
    </source>
</evidence>
<feature type="compositionally biased region" description="Low complexity" evidence="3">
    <location>
        <begin position="408"/>
        <end position="423"/>
    </location>
</feature>
<dbReference type="PANTHER" id="PTHR47329:SF1">
    <property type="entry name" value="OS05G0129900 PROTEIN"/>
    <property type="match status" value="1"/>
</dbReference>
<feature type="region of interest" description="Disordered" evidence="3">
    <location>
        <begin position="1296"/>
        <end position="1330"/>
    </location>
</feature>
<dbReference type="Pfam" id="PF24681">
    <property type="entry name" value="Kelch_KLHDC2_KLHL20_DRC7"/>
    <property type="match status" value="1"/>
</dbReference>
<proteinExistence type="predicted"/>
<feature type="compositionally biased region" description="Basic and acidic residues" evidence="3">
    <location>
        <begin position="1296"/>
        <end position="1322"/>
    </location>
</feature>
<dbReference type="InterPro" id="IPR025986">
    <property type="entry name" value="RPAP3-like_C"/>
</dbReference>
<evidence type="ECO:0000256" key="3">
    <source>
        <dbReference type="SAM" id="MobiDB-lite"/>
    </source>
</evidence>
<feature type="region of interest" description="Disordered" evidence="3">
    <location>
        <begin position="790"/>
        <end position="834"/>
    </location>
</feature>
<dbReference type="Pfam" id="PF01344">
    <property type="entry name" value="Kelch_1"/>
    <property type="match status" value="1"/>
</dbReference>
<protein>
    <recommendedName>
        <fullName evidence="4">INO80 complex subunit B-like conserved region domain-containing protein</fullName>
    </recommendedName>
</protein>
<dbReference type="Pfam" id="PF04795">
    <property type="entry name" value="PAPA-1"/>
    <property type="match status" value="1"/>
</dbReference>
<feature type="region of interest" description="Disordered" evidence="3">
    <location>
        <begin position="1005"/>
        <end position="1025"/>
    </location>
</feature>
<dbReference type="Gene3D" id="1.25.40.10">
    <property type="entry name" value="Tetratricopeptide repeat domain"/>
    <property type="match status" value="1"/>
</dbReference>
<evidence type="ECO:0000259" key="4">
    <source>
        <dbReference type="SMART" id="SM01406"/>
    </source>
</evidence>
<dbReference type="SUPFAM" id="SSF48452">
    <property type="entry name" value="TPR-like"/>
    <property type="match status" value="1"/>
</dbReference>
<reference evidence="5" key="1">
    <citation type="submission" date="2018-11" db="EMBL/GenBank/DDBJ databases">
        <authorList>
            <person name="Grassa J C."/>
        </authorList>
    </citation>
    <scope>NUCLEOTIDE SEQUENCE [LARGE SCALE GENOMIC DNA]</scope>
</reference>
<name>A0A803PW86_CANSA</name>
<feature type="region of interest" description="Disordered" evidence="3">
    <location>
        <begin position="550"/>
        <end position="623"/>
    </location>
</feature>
<dbReference type="EnsemblPlants" id="evm.model.06.1865">
    <property type="protein sequence ID" value="cds.evm.model.06.1865"/>
    <property type="gene ID" value="evm.TU.06.1865"/>
</dbReference>
<feature type="compositionally biased region" description="Polar residues" evidence="3">
    <location>
        <begin position="577"/>
        <end position="593"/>
    </location>
</feature>
<keyword evidence="6" id="KW-1185">Reference proteome</keyword>
<feature type="compositionally biased region" description="Polar residues" evidence="3">
    <location>
        <begin position="424"/>
        <end position="449"/>
    </location>
</feature>
<dbReference type="SUPFAM" id="SSF117281">
    <property type="entry name" value="Kelch motif"/>
    <property type="match status" value="1"/>
</dbReference>
<dbReference type="EMBL" id="UZAU01000619">
    <property type="status" value="NOT_ANNOTATED_CDS"/>
    <property type="molecule type" value="Genomic_DNA"/>
</dbReference>
<dbReference type="InterPro" id="IPR011990">
    <property type="entry name" value="TPR-like_helical_dom_sf"/>
</dbReference>
<feature type="compositionally biased region" description="Basic and acidic residues" evidence="3">
    <location>
        <begin position="450"/>
        <end position="463"/>
    </location>
</feature>
<feature type="region of interest" description="Disordered" evidence="3">
    <location>
        <begin position="1177"/>
        <end position="1206"/>
    </location>
</feature>
<evidence type="ECO:0000256" key="1">
    <source>
        <dbReference type="PROSITE-ProRule" id="PRU00339"/>
    </source>
</evidence>
<dbReference type="InterPro" id="IPR015915">
    <property type="entry name" value="Kelch-typ_b-propeller"/>
</dbReference>
<keyword evidence="2" id="KW-0175">Coiled coil</keyword>
<feature type="compositionally biased region" description="Basic residues" evidence="3">
    <location>
        <begin position="724"/>
        <end position="734"/>
    </location>
</feature>
<feature type="compositionally biased region" description="Polar residues" evidence="3">
    <location>
        <begin position="811"/>
        <end position="822"/>
    </location>
</feature>
<feature type="region of interest" description="Disordered" evidence="3">
    <location>
        <begin position="718"/>
        <end position="766"/>
    </location>
</feature>
<dbReference type="Gene3D" id="2.120.10.80">
    <property type="entry name" value="Kelch-type beta propeller"/>
    <property type="match status" value="2"/>
</dbReference>
<dbReference type="SMART" id="SM01406">
    <property type="entry name" value="PAPA-1"/>
    <property type="match status" value="1"/>
</dbReference>
<dbReference type="Gramene" id="evm.model.06.1865">
    <property type="protein sequence ID" value="cds.evm.model.06.1865"/>
    <property type="gene ID" value="evm.TU.06.1865"/>
</dbReference>
<feature type="compositionally biased region" description="Acidic residues" evidence="3">
    <location>
        <begin position="1065"/>
        <end position="1079"/>
    </location>
</feature>
<feature type="coiled-coil region" evidence="2">
    <location>
        <begin position="1147"/>
        <end position="1174"/>
    </location>
</feature>
<feature type="compositionally biased region" description="Polar residues" evidence="3">
    <location>
        <begin position="607"/>
        <end position="623"/>
    </location>
</feature>
<sequence>MGSLGIEAVEKKAMWLYPKVMGFNPSERWGHSTCYAQGILYVFGGCCGGLHFGDVLLLNLDTMVWNALVSTGEGPGPRDSHSAVVVGQKMVVFGGTNGSKKVNDLHILDLGKKEWMQPECKGTPPSPRESHTATLVSDEKLVIFGGSGEGEGNYLNDLHILDLKTMTWSSPEVKGDVPVPRDSHSAVTFGNKLFVYGGDCGDRYNGDVDMLDMDTLTWSRLSVQGSSPGVRAGHAAVNIGTKVYVIGGVGDKHYYNDVWILDVSTCSWTQLVIRGQQPQGRFSHTAIVADFDIAIYGGCGEDERPLNELLVLQLGADHPNGRYNISMCKIFGNHWNQDKRRSLRREGNNDMKTIFLGNNVVVRERAYELESERKRPFPFNSDTLHPKRKRTSTAKVWDVESEQEEHSLSLSHSSSPSLSDQEQTTTQRAADSVTGSQGFNLFKQLNETPNNDKSRNVSSRQKESINAVQRTSKDHLLGECQSQTNNGHLGRNNTHFLDPGSNQHPIGAEVRGKVDGVFDSGYLMTATVNGKLFRGVLFAPGLGVIPRGPVLPQTPHTAATQQFPSSPHTEPRYRLFQQPTKNSSPRSAQSFPQAHQMARPFPVVRPTPSSTLPKESPSLRSDLQGINSGLRVAGGVFDRGRRGCFSLGWSNLAMGLWEDPDMFDLGGKPLIGHNDGGVTPSFFVGLDKDVHMDEFGGDPTKSQDYWIHRNGFGGLGVSDGNSAVRKKRSNASRRPRNESAMPLDYREHSSLSDGSKGSSDEDNGYGAVTRKKEMNLNLCSSRASFFNNAESESSKNVIKNEDGGLLDSDEASNNGSFRGSSNEQKHNGIDSKRCSKGVLAPANWTSSTNVGHFESISDDLDNENKVKKVKLKVCGVTRTIHANSISDGASAVGSSTTKSSHVSYAPRPRQKIIQDSADNHTFTSDKGTDLYRRLCKDSRNVINAGKDDSPGPEDNIYAKEIGKYEPVYKSKRVTRRRFIDDALDEEEDNSLEVQYLEKLRTSRTASDYDEEYKDDEERDSRKHRRISKVLKRSSDRQYDLDMGDYGSSRLRRDAKKSRSGRISDDTDYVEEEYSISDDEPNSKRRKPRRESINSIVDNKKEMTVTTRQRALQTGKDVSSSLDANLIEFPNGLPPAPPRKQKEKLTDVEQQLKKAEAAQRRRMQVEKAARESEAEAIRKILGQDSSRKKKEDKIKKRQEDRAQERAANSMIIASDSVRWVLGPSGTVVTFPNEMGLPTIFNSKPCNRTFLCLLQLQLPFMARAPPTKHGRDEPLDFQGILSDLQDWELSFKDKDKKMKAQDSRKELSVSSSKKTEMDGKDRKPAGHSSTMDYLSSSTPYDYLRNYDTITRLPNSSISDDSFADAASEKESGNEYFKQKKFKEAIDCYSRSIALSPTAVAYANRAMAYLKVKRFQDAENDCIEALNMDDRYIKAYSRRATARKELGKLKECLEDAEFALRLEPQNQEIKKQYTEAKSLYEKLILHKTSTALGNTIEKMQKVEKKDAKVNNHIVQPVTSITQKTEKPVSHNYIKPVTSTIQKTEVSEAQDYTKRKQVASKQELRESVQELASRVASKVMVETAKDISPPTSAYQFEVSWRRLCGDCALQASLLKAISPEALPQIFKNALTVPVLVDIVKCIASFFREEMDLAVSFLENLTKVPRFNILVMCLTSTDKSDLFKIWNEVFSSEATPLEYAEKLDSMRSKYCIKK</sequence>
<dbReference type="InterPro" id="IPR006880">
    <property type="entry name" value="INO80B_C"/>
</dbReference>